<dbReference type="PROSITE" id="PS51353">
    <property type="entry name" value="ARSC"/>
    <property type="match status" value="1"/>
</dbReference>
<dbReference type="SUPFAM" id="SSF52833">
    <property type="entry name" value="Thioredoxin-like"/>
    <property type="match status" value="1"/>
</dbReference>
<keyword evidence="3" id="KW-1185">Reference proteome</keyword>
<comment type="similarity">
    <text evidence="1">Belongs to the ArsC family.</text>
</comment>
<protein>
    <submittedName>
        <fullName evidence="2">Arsenate reductase</fullName>
    </submittedName>
</protein>
<dbReference type="Gene3D" id="3.40.30.10">
    <property type="entry name" value="Glutaredoxin"/>
    <property type="match status" value="1"/>
</dbReference>
<evidence type="ECO:0000313" key="2">
    <source>
        <dbReference type="EMBL" id="SBT44131.1"/>
    </source>
</evidence>
<dbReference type="STRING" id="261654.GA0070611_2579"/>
<dbReference type="PATRIC" id="fig|261654.4.peg.2620"/>
<dbReference type="EMBL" id="LT594323">
    <property type="protein sequence ID" value="SBT44131.1"/>
    <property type="molecule type" value="Genomic_DNA"/>
</dbReference>
<organism evidence="2 3">
    <name type="scientific">Micromonospora auratinigra</name>
    <dbReference type="NCBI Taxonomy" id="261654"/>
    <lineage>
        <taxon>Bacteria</taxon>
        <taxon>Bacillati</taxon>
        <taxon>Actinomycetota</taxon>
        <taxon>Actinomycetes</taxon>
        <taxon>Micromonosporales</taxon>
        <taxon>Micromonosporaceae</taxon>
        <taxon>Micromonospora</taxon>
    </lineage>
</organism>
<dbReference type="Pfam" id="PF03960">
    <property type="entry name" value="ArsC"/>
    <property type="match status" value="1"/>
</dbReference>
<accession>A0A1A8ZJQ9</accession>
<reference evidence="3" key="1">
    <citation type="submission" date="2016-06" db="EMBL/GenBank/DDBJ databases">
        <authorList>
            <person name="Varghese N."/>
            <person name="Submissions Spin"/>
        </authorList>
    </citation>
    <scope>NUCLEOTIDE SEQUENCE [LARGE SCALE GENOMIC DNA]</scope>
    <source>
        <strain evidence="3">DSM 44815</strain>
    </source>
</reference>
<sequence length="125" mass="13712">MSGMEIWDNPSCSKCASARASLDGAQVPYRLRAYLTEPPSEAELAGVLRRLSARAWEVCRTGEPDGVALGLADWPRDDDSEPRWIAAMVAHPELIQRPILLLDDGSALVGRTPEALDEAVRRSDR</sequence>
<evidence type="ECO:0000256" key="1">
    <source>
        <dbReference type="PROSITE-ProRule" id="PRU01282"/>
    </source>
</evidence>
<dbReference type="PANTHER" id="PTHR30041:SF4">
    <property type="entry name" value="ARSENATE REDUCTASE"/>
    <property type="match status" value="1"/>
</dbReference>
<dbReference type="AlphaFoldDB" id="A0A1A8ZJQ9"/>
<proteinExistence type="inferred from homology"/>
<dbReference type="PANTHER" id="PTHR30041">
    <property type="entry name" value="ARSENATE REDUCTASE"/>
    <property type="match status" value="1"/>
</dbReference>
<evidence type="ECO:0000313" key="3">
    <source>
        <dbReference type="Proteomes" id="UP000199385"/>
    </source>
</evidence>
<gene>
    <name evidence="2" type="ORF">GA0070611_2579</name>
</gene>
<dbReference type="InterPro" id="IPR006660">
    <property type="entry name" value="Arsenate_reductase-like"/>
</dbReference>
<dbReference type="InterPro" id="IPR036249">
    <property type="entry name" value="Thioredoxin-like_sf"/>
</dbReference>
<name>A0A1A8ZJQ9_9ACTN</name>
<dbReference type="Proteomes" id="UP000199385">
    <property type="component" value="Chromosome I"/>
</dbReference>